<sequence length="88" mass="10283">MLTITDSYKPGSKWVNSHWMSLNGKRDEFSRKDLYSLEKLSPLFTRSKINTIIDEIIEYVSQWQVLATEYEVPESLIDEVGSNLRLDL</sequence>
<name>A0A077P3P7_XENBV</name>
<reference evidence="1" key="1">
    <citation type="submission" date="2013-07" db="EMBL/GenBank/DDBJ databases">
        <title>Sub-species coevolution in mutualistic symbiosis.</title>
        <authorList>
            <person name="Murfin K."/>
            <person name="Klassen J."/>
            <person name="Lee M."/>
            <person name="Forst S."/>
            <person name="Stock P."/>
            <person name="Goodrich-Blair H."/>
        </authorList>
    </citation>
    <scope>NUCLEOTIDE SEQUENCE [LARGE SCALE GENOMIC DNA]</scope>
    <source>
        <strain evidence="1">Oregonense</strain>
    </source>
</reference>
<dbReference type="AlphaFoldDB" id="A0A077P3P7"/>
<protein>
    <submittedName>
        <fullName evidence="1">Uncharacterized protein</fullName>
    </submittedName>
</protein>
<dbReference type="Proteomes" id="UP000028483">
    <property type="component" value="Unassembled WGS sequence"/>
</dbReference>
<evidence type="ECO:0000313" key="1">
    <source>
        <dbReference type="EMBL" id="CDH05670.1"/>
    </source>
</evidence>
<dbReference type="EMBL" id="CBSX010000109">
    <property type="protein sequence ID" value="CDH05670.1"/>
    <property type="molecule type" value="Genomic_DNA"/>
</dbReference>
<gene>
    <name evidence="1" type="ORF">XBO1_1970026</name>
</gene>
<accession>A0A077P3P7</accession>
<evidence type="ECO:0000313" key="2">
    <source>
        <dbReference type="Proteomes" id="UP000028483"/>
    </source>
</evidence>
<organism evidence="1 2">
    <name type="scientific">Xenorhabdus bovienii str. oregonense</name>
    <dbReference type="NCBI Taxonomy" id="1398202"/>
    <lineage>
        <taxon>Bacteria</taxon>
        <taxon>Pseudomonadati</taxon>
        <taxon>Pseudomonadota</taxon>
        <taxon>Gammaproteobacteria</taxon>
        <taxon>Enterobacterales</taxon>
        <taxon>Morganellaceae</taxon>
        <taxon>Xenorhabdus</taxon>
    </lineage>
</organism>
<comment type="caution">
    <text evidence="1">The sequence shown here is derived from an EMBL/GenBank/DDBJ whole genome shotgun (WGS) entry which is preliminary data.</text>
</comment>
<dbReference type="HOGENOM" id="CLU_2468298_0_0_6"/>
<proteinExistence type="predicted"/>